<comment type="caution">
    <text evidence="1">The sequence shown here is derived from an EMBL/GenBank/DDBJ whole genome shotgun (WGS) entry which is preliminary data.</text>
</comment>
<evidence type="ECO:0008006" key="3">
    <source>
        <dbReference type="Google" id="ProtNLM"/>
    </source>
</evidence>
<name>A0A0A2WS88_THEFI</name>
<dbReference type="PATRIC" id="fig|276.5.peg.115"/>
<dbReference type="OrthoDB" id="32962at2"/>
<keyword evidence="2" id="KW-1185">Reference proteome</keyword>
<accession>A0A0A2WS88</accession>
<dbReference type="RefSeq" id="WP_038060484.1">
    <property type="nucleotide sequence ID" value="NZ_JPSL02000039.1"/>
</dbReference>
<sequence>MDRKGWVMRAVEALRFAEFKDIQRYLDEEGESFSKKELEDTLQALVRAGLLEEKEGVFRPARRKGSGGLEAFQRLFKDENYRE</sequence>
<gene>
    <name evidence="1" type="ORF">THFILI_06050</name>
</gene>
<dbReference type="AlphaFoldDB" id="A0A0A2WS88"/>
<proteinExistence type="predicted"/>
<dbReference type="Gene3D" id="1.10.10.10">
    <property type="entry name" value="Winged helix-like DNA-binding domain superfamily/Winged helix DNA-binding domain"/>
    <property type="match status" value="1"/>
</dbReference>
<evidence type="ECO:0000313" key="2">
    <source>
        <dbReference type="Proteomes" id="UP000030364"/>
    </source>
</evidence>
<dbReference type="Proteomes" id="UP000030364">
    <property type="component" value="Unassembled WGS sequence"/>
</dbReference>
<evidence type="ECO:0000313" key="1">
    <source>
        <dbReference type="EMBL" id="KGQ23041.1"/>
    </source>
</evidence>
<dbReference type="EMBL" id="JPSL02000039">
    <property type="protein sequence ID" value="KGQ23041.1"/>
    <property type="molecule type" value="Genomic_DNA"/>
</dbReference>
<reference evidence="1 2" key="1">
    <citation type="journal article" date="2015" name="Genome Announc.">
        <title>Draft Genome Sequence of the Thermophile Thermus filiformis ATCC 43280, Producer of Carotenoid-(Di)glucoside-Branched Fatty Acid (Di)esters and Source of Hyperthermostable Enzymes of Biotechnological Interest.</title>
        <authorList>
            <person name="Mandelli F."/>
            <person name="Oliveira Ramires B."/>
            <person name="Couger M.B."/>
            <person name="Paixao D.A."/>
            <person name="Camilo C.M."/>
            <person name="Polikarpov I."/>
            <person name="Prade R."/>
            <person name="Riano-Pachon D.M."/>
            <person name="Squina F.M."/>
        </authorList>
    </citation>
    <scope>NUCLEOTIDE SEQUENCE [LARGE SCALE GENOMIC DNA]</scope>
    <source>
        <strain evidence="1 2">ATCC 43280</strain>
    </source>
</reference>
<dbReference type="InterPro" id="IPR036388">
    <property type="entry name" value="WH-like_DNA-bd_sf"/>
</dbReference>
<protein>
    <recommendedName>
        <fullName evidence="3">Anaphase-promoting complex subunit 2 C-terminal domain-containing protein</fullName>
    </recommendedName>
</protein>
<organism evidence="1 2">
    <name type="scientific">Thermus filiformis</name>
    <dbReference type="NCBI Taxonomy" id="276"/>
    <lineage>
        <taxon>Bacteria</taxon>
        <taxon>Thermotogati</taxon>
        <taxon>Deinococcota</taxon>
        <taxon>Deinococci</taxon>
        <taxon>Thermales</taxon>
        <taxon>Thermaceae</taxon>
        <taxon>Thermus</taxon>
    </lineage>
</organism>